<dbReference type="EMBL" id="DS995772">
    <property type="protein sequence ID" value="EGE08113.1"/>
    <property type="molecule type" value="Genomic_DNA"/>
</dbReference>
<feature type="region of interest" description="Disordered" evidence="1">
    <location>
        <begin position="1"/>
        <end position="33"/>
    </location>
</feature>
<keyword evidence="3" id="KW-1185">Reference proteome</keyword>
<sequence length="108" mass="11158">MPHPSVSSEGSSEERFAAETDINGTRASSIPVPKGNVPGLWVWAYKPPASRNPQSSLPSRSCRPAGHDAVSSLPVGPSKQPGWMKGPLPQEQAPPRAAPGPGGARCPG</sequence>
<feature type="compositionally biased region" description="Polar residues" evidence="1">
    <location>
        <begin position="1"/>
        <end position="10"/>
    </location>
</feature>
<dbReference type="AlphaFoldDB" id="F2Q1U5"/>
<dbReference type="VEuPathDB" id="FungiDB:TEQG_07088"/>
<evidence type="ECO:0000313" key="2">
    <source>
        <dbReference type="EMBL" id="EGE08113.1"/>
    </source>
</evidence>
<reference evidence="3" key="1">
    <citation type="journal article" date="2012" name="MBio">
        <title>Comparative genome analysis of Trichophyton rubrum and related dermatophytes reveals candidate genes involved in infection.</title>
        <authorList>
            <person name="Martinez D.A."/>
            <person name="Oliver B.G."/>
            <person name="Graeser Y."/>
            <person name="Goldberg J.M."/>
            <person name="Li W."/>
            <person name="Martinez-Rossi N.M."/>
            <person name="Monod M."/>
            <person name="Shelest E."/>
            <person name="Barton R.C."/>
            <person name="Birch E."/>
            <person name="Brakhage A.A."/>
            <person name="Chen Z."/>
            <person name="Gurr S.J."/>
            <person name="Heiman D."/>
            <person name="Heitman J."/>
            <person name="Kosti I."/>
            <person name="Rossi A."/>
            <person name="Saif S."/>
            <person name="Samalova M."/>
            <person name="Saunders C.W."/>
            <person name="Shea T."/>
            <person name="Summerbell R.C."/>
            <person name="Xu J."/>
            <person name="Young S."/>
            <person name="Zeng Q."/>
            <person name="Birren B.W."/>
            <person name="Cuomo C.A."/>
            <person name="White T.C."/>
        </authorList>
    </citation>
    <scope>NUCLEOTIDE SEQUENCE [LARGE SCALE GENOMIC DNA]</scope>
    <source>
        <strain evidence="3">ATCC MYA-4606 / CBS 127.97</strain>
    </source>
</reference>
<evidence type="ECO:0000313" key="3">
    <source>
        <dbReference type="Proteomes" id="UP000009169"/>
    </source>
</evidence>
<accession>F2Q1U5</accession>
<name>F2Q1U5_TRIEC</name>
<protein>
    <submittedName>
        <fullName evidence="2">Uncharacterized protein</fullName>
    </submittedName>
</protein>
<dbReference type="Proteomes" id="UP000009169">
    <property type="component" value="Unassembled WGS sequence"/>
</dbReference>
<proteinExistence type="predicted"/>
<organism evidence="2 3">
    <name type="scientific">Trichophyton equinum (strain ATCC MYA-4606 / CBS 127.97)</name>
    <name type="common">Horse ringworm fungus</name>
    <dbReference type="NCBI Taxonomy" id="559882"/>
    <lineage>
        <taxon>Eukaryota</taxon>
        <taxon>Fungi</taxon>
        <taxon>Dikarya</taxon>
        <taxon>Ascomycota</taxon>
        <taxon>Pezizomycotina</taxon>
        <taxon>Eurotiomycetes</taxon>
        <taxon>Eurotiomycetidae</taxon>
        <taxon>Onygenales</taxon>
        <taxon>Arthrodermataceae</taxon>
        <taxon>Trichophyton</taxon>
    </lineage>
</organism>
<feature type="region of interest" description="Disordered" evidence="1">
    <location>
        <begin position="45"/>
        <end position="108"/>
    </location>
</feature>
<gene>
    <name evidence="2" type="ORF">TEQG_07088</name>
</gene>
<evidence type="ECO:0000256" key="1">
    <source>
        <dbReference type="SAM" id="MobiDB-lite"/>
    </source>
</evidence>
<dbReference type="HOGENOM" id="CLU_2198854_0_0_1"/>